<feature type="transmembrane region" description="Helical" evidence="1">
    <location>
        <begin position="56"/>
        <end position="84"/>
    </location>
</feature>
<reference evidence="2" key="1">
    <citation type="submission" date="2023-03" db="EMBL/GenBank/DDBJ databases">
        <title>Massive genome expansion in bonnet fungi (Mycena s.s.) driven by repeated elements and novel gene families across ecological guilds.</title>
        <authorList>
            <consortium name="Lawrence Berkeley National Laboratory"/>
            <person name="Harder C.B."/>
            <person name="Miyauchi S."/>
            <person name="Viragh M."/>
            <person name="Kuo A."/>
            <person name="Thoen E."/>
            <person name="Andreopoulos B."/>
            <person name="Lu D."/>
            <person name="Skrede I."/>
            <person name="Drula E."/>
            <person name="Henrissat B."/>
            <person name="Morin E."/>
            <person name="Kohler A."/>
            <person name="Barry K."/>
            <person name="LaButti K."/>
            <person name="Morin E."/>
            <person name="Salamov A."/>
            <person name="Lipzen A."/>
            <person name="Mereny Z."/>
            <person name="Hegedus B."/>
            <person name="Baldrian P."/>
            <person name="Stursova M."/>
            <person name="Weitz H."/>
            <person name="Taylor A."/>
            <person name="Grigoriev I.V."/>
            <person name="Nagy L.G."/>
            <person name="Martin F."/>
            <person name="Kauserud H."/>
        </authorList>
    </citation>
    <scope>NUCLEOTIDE SEQUENCE</scope>
    <source>
        <strain evidence="2">CBHHK182m</strain>
    </source>
</reference>
<sequence length="287" mass="31960">MPDITILPANLATVVLDSFLYGLLFLLFTLTVYFLATRRTLAGTRRTTKHHFTSLVFIGVAALFLVVTVHWSIVIYQAFFAFIHLANPVAEDAFYANLGQISEVIKNIFLFIAILLGDALVTYRLWVIWGRNRLVVMFPLFALSGLAVTALGIIIQLTHWEPKLRGTLFHDESQPWTVTGFVLSLLANIYSTGFIIFRIRRVGEGKSRSDSRLMSFLAISVESAAFQTLWLIVAAMTQFGRSDVEFIATDTFPAIVGISNTLIHARVGLGWSQEPAQSPKPYNGDAV</sequence>
<keyword evidence="1" id="KW-0812">Transmembrane</keyword>
<evidence type="ECO:0000313" key="3">
    <source>
        <dbReference type="Proteomes" id="UP001215598"/>
    </source>
</evidence>
<feature type="transmembrane region" description="Helical" evidence="1">
    <location>
        <begin position="175"/>
        <end position="196"/>
    </location>
</feature>
<comment type="caution">
    <text evidence="2">The sequence shown here is derived from an EMBL/GenBank/DDBJ whole genome shotgun (WGS) entry which is preliminary data.</text>
</comment>
<evidence type="ECO:0000313" key="2">
    <source>
        <dbReference type="EMBL" id="KAJ7730808.1"/>
    </source>
</evidence>
<evidence type="ECO:0000256" key="1">
    <source>
        <dbReference type="SAM" id="Phobius"/>
    </source>
</evidence>
<feature type="transmembrane region" description="Helical" evidence="1">
    <location>
        <begin position="18"/>
        <end position="36"/>
    </location>
</feature>
<organism evidence="2 3">
    <name type="scientific">Mycena metata</name>
    <dbReference type="NCBI Taxonomy" id="1033252"/>
    <lineage>
        <taxon>Eukaryota</taxon>
        <taxon>Fungi</taxon>
        <taxon>Dikarya</taxon>
        <taxon>Basidiomycota</taxon>
        <taxon>Agaricomycotina</taxon>
        <taxon>Agaricomycetes</taxon>
        <taxon>Agaricomycetidae</taxon>
        <taxon>Agaricales</taxon>
        <taxon>Marasmiineae</taxon>
        <taxon>Mycenaceae</taxon>
        <taxon>Mycena</taxon>
    </lineage>
</organism>
<keyword evidence="1" id="KW-1133">Transmembrane helix</keyword>
<name>A0AAD7HZW3_9AGAR</name>
<keyword evidence="1" id="KW-0472">Membrane</keyword>
<feature type="transmembrane region" description="Helical" evidence="1">
    <location>
        <begin position="134"/>
        <end position="155"/>
    </location>
</feature>
<proteinExistence type="predicted"/>
<keyword evidence="3" id="KW-1185">Reference proteome</keyword>
<dbReference type="AlphaFoldDB" id="A0AAD7HZW3"/>
<dbReference type="EMBL" id="JARKIB010000157">
    <property type="protein sequence ID" value="KAJ7730808.1"/>
    <property type="molecule type" value="Genomic_DNA"/>
</dbReference>
<protein>
    <submittedName>
        <fullName evidence="2">Uncharacterized protein</fullName>
    </submittedName>
</protein>
<accession>A0AAD7HZW3</accession>
<gene>
    <name evidence="2" type="ORF">B0H16DRAFT_1584892</name>
</gene>
<dbReference type="Proteomes" id="UP001215598">
    <property type="component" value="Unassembled WGS sequence"/>
</dbReference>
<feature type="transmembrane region" description="Helical" evidence="1">
    <location>
        <begin position="104"/>
        <end position="127"/>
    </location>
</feature>